<evidence type="ECO:0000313" key="4">
    <source>
        <dbReference type="Proteomes" id="UP000335636"/>
    </source>
</evidence>
<feature type="compositionally biased region" description="Polar residues" evidence="1">
    <location>
        <begin position="73"/>
        <end position="85"/>
    </location>
</feature>
<feature type="region of interest" description="Disordered" evidence="1">
    <location>
        <begin position="1"/>
        <end position="92"/>
    </location>
</feature>
<proteinExistence type="predicted"/>
<accession>A0A5E4AIY5</accession>
<dbReference type="Proteomes" id="UP000335636">
    <property type="component" value="Unassembled WGS sequence"/>
</dbReference>
<dbReference type="EMBL" id="CABDUW010000077">
    <property type="protein sequence ID" value="VTJ57248.1"/>
    <property type="molecule type" value="Genomic_DNA"/>
</dbReference>
<feature type="compositionally biased region" description="Basic and acidic residues" evidence="1">
    <location>
        <begin position="22"/>
        <end position="35"/>
    </location>
</feature>
<protein>
    <submittedName>
        <fullName evidence="3">Uncharacterized protein</fullName>
    </submittedName>
</protein>
<sequence length="144" mass="15159">MRVPGLLAGPLRHRGAPPGPGLDRRWLLPRHEPRHSLHPSPQGGEGAPPQAGGQADDPTGPEGRQGSAAHISGTPTPSLLDQASSPRRDPIQATLTTLWKRVPNLPSPPEAVVRALEGVNVKVLDGSWSPLTQCPEALTFCALP</sequence>
<gene>
    <name evidence="2" type="ORF">GHT09_019831</name>
    <name evidence="3" type="ORF">MONAX_5E045625</name>
</gene>
<evidence type="ECO:0000313" key="3">
    <source>
        <dbReference type="EMBL" id="VTJ57248.1"/>
    </source>
</evidence>
<dbReference type="AlphaFoldDB" id="A0A5E4AIY5"/>
<dbReference type="Proteomes" id="UP000662637">
    <property type="component" value="Unassembled WGS sequence"/>
</dbReference>
<reference evidence="2" key="2">
    <citation type="submission" date="2020-08" db="EMBL/GenBank/DDBJ databases">
        <authorList>
            <person name="Shumante A."/>
            <person name="Zimin A.V."/>
            <person name="Puiu D."/>
            <person name="Salzberg S.L."/>
        </authorList>
    </citation>
    <scope>NUCLEOTIDE SEQUENCE</scope>
    <source>
        <strain evidence="2">WC2-LM</strain>
        <tissue evidence="2">Liver</tissue>
    </source>
</reference>
<name>A0A5E4AIY5_MARMO</name>
<evidence type="ECO:0000313" key="2">
    <source>
        <dbReference type="EMBL" id="KAF7460067.1"/>
    </source>
</evidence>
<dbReference type="EMBL" id="WJEC01008806">
    <property type="protein sequence ID" value="KAF7460067.1"/>
    <property type="molecule type" value="Genomic_DNA"/>
</dbReference>
<organism evidence="3 4">
    <name type="scientific">Marmota monax</name>
    <name type="common">Woodchuck</name>
    <dbReference type="NCBI Taxonomy" id="9995"/>
    <lineage>
        <taxon>Eukaryota</taxon>
        <taxon>Metazoa</taxon>
        <taxon>Chordata</taxon>
        <taxon>Craniata</taxon>
        <taxon>Vertebrata</taxon>
        <taxon>Euteleostomi</taxon>
        <taxon>Mammalia</taxon>
        <taxon>Eutheria</taxon>
        <taxon>Euarchontoglires</taxon>
        <taxon>Glires</taxon>
        <taxon>Rodentia</taxon>
        <taxon>Sciuromorpha</taxon>
        <taxon>Sciuridae</taxon>
        <taxon>Xerinae</taxon>
        <taxon>Marmotini</taxon>
        <taxon>Marmota</taxon>
    </lineage>
</organism>
<evidence type="ECO:0000256" key="1">
    <source>
        <dbReference type="SAM" id="MobiDB-lite"/>
    </source>
</evidence>
<reference evidence="3 4" key="1">
    <citation type="submission" date="2019-04" db="EMBL/GenBank/DDBJ databases">
        <authorList>
            <person name="Alioto T."/>
            <person name="Alioto T."/>
        </authorList>
    </citation>
    <scope>NUCLEOTIDE SEQUENCE [LARGE SCALE GENOMIC DNA]</scope>
</reference>
<keyword evidence="4" id="KW-1185">Reference proteome</keyword>